<dbReference type="EMBL" id="ASGP02000008">
    <property type="protein sequence ID" value="KAH9494081.1"/>
    <property type="molecule type" value="Genomic_DNA"/>
</dbReference>
<dbReference type="Proteomes" id="UP000790347">
    <property type="component" value="Unassembled WGS sequence"/>
</dbReference>
<reference evidence="1" key="2">
    <citation type="journal article" date="2022" name="Res Sq">
        <title>Comparative Genomics Reveals Insights into the Divergent Evolution of Astigmatic Mites and Household Pest Adaptations.</title>
        <authorList>
            <person name="Xiong Q."/>
            <person name="Wan A.T.-Y."/>
            <person name="Liu X.-Y."/>
            <person name="Fung C.S.-H."/>
            <person name="Xiao X."/>
            <person name="Malainual N."/>
            <person name="Hou J."/>
            <person name="Wang L."/>
            <person name="Wang M."/>
            <person name="Yang K."/>
            <person name="Cui Y."/>
            <person name="Leung E."/>
            <person name="Nong W."/>
            <person name="Shin S.-K."/>
            <person name="Au S."/>
            <person name="Jeong K.Y."/>
            <person name="Chew F.T."/>
            <person name="Hui J."/>
            <person name="Leung T.F."/>
            <person name="Tungtrongchitr A."/>
            <person name="Zhong N."/>
            <person name="Liu Z."/>
            <person name="Tsui S."/>
        </authorList>
    </citation>
    <scope>NUCLEOTIDE SEQUENCE</scope>
    <source>
        <strain evidence="1">Derf</strain>
        <tissue evidence="1">Whole organism</tissue>
    </source>
</reference>
<sequence length="78" mass="8315">MASAECRLVSDVDGMADSFDAGDGYDDRRLNDRGCITDFLNITRFVSTSLPSVNGGGTEYANEIVAGNNMAITMIDSN</sequence>
<reference evidence="1" key="1">
    <citation type="submission" date="2013-05" db="EMBL/GenBank/DDBJ databases">
        <authorList>
            <person name="Yim A.K.Y."/>
            <person name="Chan T.F."/>
            <person name="Ji K.M."/>
            <person name="Liu X.Y."/>
            <person name="Zhou J.W."/>
            <person name="Li R.Q."/>
            <person name="Yang K.Y."/>
            <person name="Li J."/>
            <person name="Li M."/>
            <person name="Law P.T.W."/>
            <person name="Wu Y.L."/>
            <person name="Cai Z.L."/>
            <person name="Qin H."/>
            <person name="Bao Y."/>
            <person name="Leung R.K.K."/>
            <person name="Ng P.K.S."/>
            <person name="Zou J."/>
            <person name="Zhong X.J."/>
            <person name="Ran P.X."/>
            <person name="Zhong N.S."/>
            <person name="Liu Z.G."/>
            <person name="Tsui S.K.W."/>
        </authorList>
    </citation>
    <scope>NUCLEOTIDE SEQUENCE</scope>
    <source>
        <strain evidence="1">Derf</strain>
        <tissue evidence="1">Whole organism</tissue>
    </source>
</reference>
<accession>A0A922KV42</accession>
<comment type="caution">
    <text evidence="1">The sequence shown here is derived from an EMBL/GenBank/DDBJ whole genome shotgun (WGS) entry which is preliminary data.</text>
</comment>
<evidence type="ECO:0000313" key="2">
    <source>
        <dbReference type="Proteomes" id="UP000790347"/>
    </source>
</evidence>
<organism evidence="1 2">
    <name type="scientific">Dermatophagoides farinae</name>
    <name type="common">American house dust mite</name>
    <dbReference type="NCBI Taxonomy" id="6954"/>
    <lineage>
        <taxon>Eukaryota</taxon>
        <taxon>Metazoa</taxon>
        <taxon>Ecdysozoa</taxon>
        <taxon>Arthropoda</taxon>
        <taxon>Chelicerata</taxon>
        <taxon>Arachnida</taxon>
        <taxon>Acari</taxon>
        <taxon>Acariformes</taxon>
        <taxon>Sarcoptiformes</taxon>
        <taxon>Astigmata</taxon>
        <taxon>Psoroptidia</taxon>
        <taxon>Analgoidea</taxon>
        <taxon>Pyroglyphidae</taxon>
        <taxon>Dermatophagoidinae</taxon>
        <taxon>Dermatophagoides</taxon>
    </lineage>
</organism>
<dbReference type="AlphaFoldDB" id="A0A922KV42"/>
<protein>
    <submittedName>
        <fullName evidence="1">Uncharacterized protein</fullName>
    </submittedName>
</protein>
<keyword evidence="2" id="KW-1185">Reference proteome</keyword>
<evidence type="ECO:0000313" key="1">
    <source>
        <dbReference type="EMBL" id="KAH9494081.1"/>
    </source>
</evidence>
<name>A0A922KV42_DERFA</name>
<gene>
    <name evidence="1" type="ORF">DERF_014798</name>
</gene>
<proteinExistence type="predicted"/>